<feature type="region of interest" description="Disordered" evidence="1">
    <location>
        <begin position="135"/>
        <end position="168"/>
    </location>
</feature>
<organism evidence="2 3">
    <name type="scientific">Tritrichomonas foetus</name>
    <dbReference type="NCBI Taxonomy" id="1144522"/>
    <lineage>
        <taxon>Eukaryota</taxon>
        <taxon>Metamonada</taxon>
        <taxon>Parabasalia</taxon>
        <taxon>Tritrichomonadida</taxon>
        <taxon>Tritrichomonadidae</taxon>
        <taxon>Tritrichomonas</taxon>
    </lineage>
</organism>
<reference evidence="2" key="1">
    <citation type="submission" date="2016-10" db="EMBL/GenBank/DDBJ databases">
        <authorList>
            <person name="Benchimol M."/>
            <person name="Almeida L.G."/>
            <person name="Vasconcelos A.T."/>
            <person name="Perreira-Neves A."/>
            <person name="Rosa I.A."/>
            <person name="Tasca T."/>
            <person name="Bogo M.R."/>
            <person name="de Souza W."/>
        </authorList>
    </citation>
    <scope>NUCLEOTIDE SEQUENCE [LARGE SCALE GENOMIC DNA]</scope>
    <source>
        <strain evidence="2">K</strain>
    </source>
</reference>
<dbReference type="EMBL" id="MLAK01001011">
    <property type="protein sequence ID" value="OHS99324.1"/>
    <property type="molecule type" value="Genomic_DNA"/>
</dbReference>
<dbReference type="AlphaFoldDB" id="A0A1J4JQ18"/>
<dbReference type="Proteomes" id="UP000179807">
    <property type="component" value="Unassembled WGS sequence"/>
</dbReference>
<dbReference type="GeneID" id="94844277"/>
<evidence type="ECO:0000313" key="2">
    <source>
        <dbReference type="EMBL" id="OHS99324.1"/>
    </source>
</evidence>
<dbReference type="RefSeq" id="XP_068352461.1">
    <property type="nucleotide sequence ID" value="XM_068509573.1"/>
</dbReference>
<dbReference type="OrthoDB" id="10610162at2759"/>
<dbReference type="VEuPathDB" id="TrichDB:TRFO_34269"/>
<sequence>MKNQMETDLRKWKCGGWEASKITVKVNGRWSYIYNTKSSNPTNVKEPIKYNGGYKPPNHQNESFEPIHKPKTHPLRDFSLSQRRQLPKLPIQYQNNRQKIVSRNVNSNMPFWVNQPEGINDIRAKTALDSRIRQRETARRQNLRQTLSKNERPLTSDFSRSHDESIQRDDNILMESQRLASTYRRSVPRVFYVC</sequence>
<protein>
    <submittedName>
        <fullName evidence="2">Uncharacterized protein</fullName>
    </submittedName>
</protein>
<evidence type="ECO:0000256" key="1">
    <source>
        <dbReference type="SAM" id="MobiDB-lite"/>
    </source>
</evidence>
<gene>
    <name evidence="2" type="ORF">TRFO_34269</name>
</gene>
<evidence type="ECO:0000313" key="3">
    <source>
        <dbReference type="Proteomes" id="UP000179807"/>
    </source>
</evidence>
<name>A0A1J4JQ18_9EUKA</name>
<feature type="compositionally biased region" description="Basic and acidic residues" evidence="1">
    <location>
        <begin position="149"/>
        <end position="168"/>
    </location>
</feature>
<comment type="caution">
    <text evidence="2">The sequence shown here is derived from an EMBL/GenBank/DDBJ whole genome shotgun (WGS) entry which is preliminary data.</text>
</comment>
<proteinExistence type="predicted"/>
<keyword evidence="3" id="KW-1185">Reference proteome</keyword>
<accession>A0A1J4JQ18</accession>